<name>A0A8S3SVC1_MYTED</name>
<keyword evidence="3" id="KW-1185">Reference proteome</keyword>
<dbReference type="EMBL" id="CAJPWZ010001716">
    <property type="protein sequence ID" value="CAG2222006.1"/>
    <property type="molecule type" value="Genomic_DNA"/>
</dbReference>
<sequence length="249" mass="29144">MPDRLPDPSTKLKDLRQLEQRLKNKEEQLKIKEAMMNDDLKDKEKILERLFKAENRNFELEQTIKTLNRRISILEVQPTQQVKETNSQRQNNELDKLLSNNDQTKDNPTVVTDFVEPISNNSKVDQPISRNHENISLTPAEKAVHCENNHPYMKQQHFNTSYINNSDVNHVQYISSPTQMSQNIEVQHSDRDQTRTNNSLTLKPDVPPHQNLATSRPNCKVGQPIFYTKHAKYIRQSFLSRKGQNYRIT</sequence>
<accession>A0A8S3SVC1</accession>
<evidence type="ECO:0000256" key="1">
    <source>
        <dbReference type="SAM" id="MobiDB-lite"/>
    </source>
</evidence>
<feature type="compositionally biased region" description="Polar residues" evidence="1">
    <location>
        <begin position="80"/>
        <end position="91"/>
    </location>
</feature>
<feature type="region of interest" description="Disordered" evidence="1">
    <location>
        <begin position="80"/>
        <end position="107"/>
    </location>
</feature>
<dbReference type="OrthoDB" id="10469602at2759"/>
<feature type="compositionally biased region" description="Polar residues" evidence="1">
    <location>
        <begin position="98"/>
        <end position="107"/>
    </location>
</feature>
<evidence type="ECO:0000313" key="2">
    <source>
        <dbReference type="EMBL" id="CAG2222006.1"/>
    </source>
</evidence>
<comment type="caution">
    <text evidence="2">The sequence shown here is derived from an EMBL/GenBank/DDBJ whole genome shotgun (WGS) entry which is preliminary data.</text>
</comment>
<protein>
    <submittedName>
        <fullName evidence="2">Uncharacterized protein</fullName>
    </submittedName>
</protein>
<dbReference type="Proteomes" id="UP000683360">
    <property type="component" value="Unassembled WGS sequence"/>
</dbReference>
<gene>
    <name evidence="2" type="ORF">MEDL_35374</name>
</gene>
<reference evidence="2" key="1">
    <citation type="submission" date="2021-03" db="EMBL/GenBank/DDBJ databases">
        <authorList>
            <person name="Bekaert M."/>
        </authorList>
    </citation>
    <scope>NUCLEOTIDE SEQUENCE</scope>
</reference>
<dbReference type="AlphaFoldDB" id="A0A8S3SVC1"/>
<organism evidence="2 3">
    <name type="scientific">Mytilus edulis</name>
    <name type="common">Blue mussel</name>
    <dbReference type="NCBI Taxonomy" id="6550"/>
    <lineage>
        <taxon>Eukaryota</taxon>
        <taxon>Metazoa</taxon>
        <taxon>Spiralia</taxon>
        <taxon>Lophotrochozoa</taxon>
        <taxon>Mollusca</taxon>
        <taxon>Bivalvia</taxon>
        <taxon>Autobranchia</taxon>
        <taxon>Pteriomorphia</taxon>
        <taxon>Mytilida</taxon>
        <taxon>Mytiloidea</taxon>
        <taxon>Mytilidae</taxon>
        <taxon>Mytilinae</taxon>
        <taxon>Mytilus</taxon>
    </lineage>
</organism>
<feature type="region of interest" description="Disordered" evidence="1">
    <location>
        <begin position="185"/>
        <end position="217"/>
    </location>
</feature>
<evidence type="ECO:0000313" key="3">
    <source>
        <dbReference type="Proteomes" id="UP000683360"/>
    </source>
</evidence>
<proteinExistence type="predicted"/>